<accession>A0ABY5YDV9</accession>
<dbReference type="Proteomes" id="UP001059209">
    <property type="component" value="Chromosome"/>
</dbReference>
<sequence>MEGKQDENTIVYKVQLMASSKDLELVAENFKGLPQITKEPYNNLFRYMYGFTQSYREAKMLQSKAARTGYSSAYIVAYRKGERISIPKEVEEDSQ</sequence>
<name>A0ABY5YDV9_9FLAO</name>
<proteinExistence type="predicted"/>
<evidence type="ECO:0000313" key="1">
    <source>
        <dbReference type="EMBL" id="UWX56056.1"/>
    </source>
</evidence>
<keyword evidence="2" id="KW-1185">Reference proteome</keyword>
<evidence type="ECO:0000313" key="2">
    <source>
        <dbReference type="Proteomes" id="UP001059209"/>
    </source>
</evidence>
<dbReference type="EMBL" id="CP104205">
    <property type="protein sequence ID" value="UWX56056.1"/>
    <property type="molecule type" value="Genomic_DNA"/>
</dbReference>
<organism evidence="1 2">
    <name type="scientific">Maribacter litopenaei</name>
    <dbReference type="NCBI Taxonomy" id="2976127"/>
    <lineage>
        <taxon>Bacteria</taxon>
        <taxon>Pseudomonadati</taxon>
        <taxon>Bacteroidota</taxon>
        <taxon>Flavobacteriia</taxon>
        <taxon>Flavobacteriales</taxon>
        <taxon>Flavobacteriaceae</taxon>
        <taxon>Maribacter</taxon>
    </lineage>
</organism>
<dbReference type="RefSeq" id="WP_260574582.1">
    <property type="nucleotide sequence ID" value="NZ_CP104205.1"/>
</dbReference>
<reference evidence="1" key="1">
    <citation type="submission" date="2022-09" db="EMBL/GenBank/DDBJ databases">
        <title>Maribacter litopenaei sp. nov., isolated from the intestinal tract of the Pacific White Shrimp, Litopenaeus vannamei.</title>
        <authorList>
            <person name="Kim S.Y."/>
            <person name="Hwang C.Y."/>
        </authorList>
    </citation>
    <scope>NUCLEOTIDE SEQUENCE</scope>
    <source>
        <strain evidence="1">HL-LV01</strain>
    </source>
</reference>
<gene>
    <name evidence="1" type="ORF">NYZ99_07025</name>
</gene>
<protein>
    <submittedName>
        <fullName evidence="1">Uncharacterized protein</fullName>
    </submittedName>
</protein>